<dbReference type="InterPro" id="IPR056299">
    <property type="entry name" value="CFAP61_dimer"/>
</dbReference>
<dbReference type="Pfam" id="PF23150">
    <property type="entry name" value="CFAP61_dimer"/>
    <property type="match status" value="1"/>
</dbReference>
<comment type="caution">
    <text evidence="5">The sequence shown here is derived from an EMBL/GenBank/DDBJ whole genome shotgun (WGS) entry which is preliminary data.</text>
</comment>
<feature type="compositionally biased region" description="Basic and acidic residues" evidence="1">
    <location>
        <begin position="461"/>
        <end position="472"/>
    </location>
</feature>
<sequence length="1620" mass="186672">MAEILNLITIRRSDHDDCEGIQALVKDSTACARFFGCEVNILRFIETSYLSVTALDHKGSIIAFAVFEDYPPGLKTNDNKHENLWEIWYTQARGVNDEFSSLNTLFMHFFTIGDIEESLHGEILGKIFQSAYYSLPIIKGIMVLARGEATAEDFEYIGFNSIRGKFEEMDMFRPEVLSEVKGVHFNTKFFYSNRHNVIPPLEIRIAREEDHDDLAAVFNSQSDVVTSTHGEYFIAELIAAQNETSRSLVAQVNEKAVGLLSVTSEIDTQLLWQCFELDPYDNLLDPLYMDIVREKRAQIIEKRRIEAELRAKAEAKKNREESMICNIIAQRIALQEHLLSKAQDILTKLDEKIINEEVAHEADRRFVVDMITEWLGKFKIQQPSDYFLEHPSDDPTLVCNILTEIEFFLECLGFFGLPEGYLDGEGHWVDWYRKKEEESKLNQAQKGASYGAKKGGRGAMKKGEKKVVEETKVDNQPESFDLEPLRKAIKAFLDAGPDQRTRLRQELQKNVNKLEFCFKKEDGALDKELFHINTTNFSLHLEKAGFNFDPIISPIIGPTLRCFGLLNTRHEPKTIPPPQPVEEEKKAKNTRARGRGQQEKEQKVQMNQEIECGVIVEFQKNREGQLLPAHVVLMKTSFNEVLKSVNLVEDYDKTLHQLGIIKSDELQDELESRKPDAKFSRESSIDEAEESRLSAASPTSIDKTPAVKYNFDNKEDLYRHTVEDLDDLDLIPEPPEVAKNAFCLVLYCIDEAFDSFGVEFLESAFDQFPERDYMIITQPHTCPENSLMTFFTLVDKKPSNTFSHVLYIMHRDCLMYKHLEVRRSTEKDLANSEYLLSIESNPDEIIAKIKDSFKNDESPYITFSVFCKNDLVGLFVLTKDVNIRYYQSHFDIEEYIIINEHSRNNHTRLYHALLNPIFLRCQRLIIKDILRLMNKTCMYFEIYDMTIIPNVFNELFYARVRKFPHFLDKLWDHEKAPDDDSDINGQGSFRSGKSSMVQDGADRKYCDEKESMFGLCFITKKLLSEPKIVINHRIIVIGASDTGISFIESLLSNMYLKFSNIYLLAPGGMPYYHIKNDNQNMRCSSTSYSLNELVRLMLESRITVIDGRLTEIDREEKRIKLHDDSMLKYDILVLTMGLNDSVLQQMGRVSRGIAPVPENKIYLDGVMSIDDPYLYQHFRPDGSLMAILNHRKQPGTIVVYGFTLHVFCFVQGLISKNINPHRIKVIIPPVEFEEEEGVDPLFGGDENVLANHPAFENDENVEKKVFQNLEKMGVQIYKMFTIKNINVDEKGNMNSIVIVGNEDEKVINCKIFVTAGKVDVDHEVFYAIHNNGLVFNGRVIVNNQFLTTDPNIYAAGSLCEFSQQFKHLSPGRCLRMDRYNGREIGIKLSRSLLGMIELDSLKGLFEDLKDEMHYFYMPRGKGGVLPGGYFYYYILAPKYADPKEIRSKPKNRPDVVSDTITVNPDGTVTGHYIKFTFSNIGLVESVTYYSKEAIEVQSLWRFVGLSETYLNKLSDRFNSRLLPDVAEFLSENWAMALYHDKFAEFSNDIKIELKENIKDIIEKAKIMVNANQELTRDAFKKYKESIPRDAKRMIQERTLRYIKSHMNHLPMYYIPGVEFA</sequence>
<dbReference type="Gene3D" id="3.50.50.60">
    <property type="entry name" value="FAD/NAD(P)-binding domain"/>
    <property type="match status" value="3"/>
</dbReference>
<dbReference type="SUPFAM" id="SSF51905">
    <property type="entry name" value="FAD/NAD(P)-binding domain"/>
    <property type="match status" value="2"/>
</dbReference>
<dbReference type="Proteomes" id="UP000187209">
    <property type="component" value="Unassembled WGS sequence"/>
</dbReference>
<dbReference type="InterPro" id="IPR038884">
    <property type="entry name" value="CFAP61"/>
</dbReference>
<dbReference type="Pfam" id="PF07992">
    <property type="entry name" value="Pyr_redox_2"/>
    <property type="match status" value="1"/>
</dbReference>
<keyword evidence="6" id="KW-1185">Reference proteome</keyword>
<dbReference type="InterPro" id="IPR023753">
    <property type="entry name" value="FAD/NAD-binding_dom"/>
</dbReference>
<dbReference type="PANTHER" id="PTHR21178">
    <property type="entry name" value="CILIA- AND FLAGELLA-ASSOCIATED PROTEIN 61"/>
    <property type="match status" value="1"/>
</dbReference>
<dbReference type="EMBL" id="MPUH01000196">
    <property type="protein sequence ID" value="OMJ86743.1"/>
    <property type="molecule type" value="Genomic_DNA"/>
</dbReference>
<dbReference type="GO" id="GO:0016491">
    <property type="term" value="F:oxidoreductase activity"/>
    <property type="evidence" value="ECO:0007669"/>
    <property type="project" value="InterPro"/>
</dbReference>
<evidence type="ECO:0000313" key="6">
    <source>
        <dbReference type="Proteomes" id="UP000187209"/>
    </source>
</evidence>
<dbReference type="PANTHER" id="PTHR21178:SF8">
    <property type="entry name" value="CILIA- AND FLAGELLA-ASSOCIATED PROTEIN 61"/>
    <property type="match status" value="1"/>
</dbReference>
<evidence type="ECO:0000259" key="2">
    <source>
        <dbReference type="Pfam" id="PF07992"/>
    </source>
</evidence>
<reference evidence="5 6" key="1">
    <citation type="submission" date="2016-11" db="EMBL/GenBank/DDBJ databases">
        <title>The macronuclear genome of Stentor coeruleus: a giant cell with tiny introns.</title>
        <authorList>
            <person name="Slabodnick M."/>
            <person name="Ruby J.G."/>
            <person name="Reiff S.B."/>
            <person name="Swart E.C."/>
            <person name="Gosai S."/>
            <person name="Prabakaran S."/>
            <person name="Witkowska E."/>
            <person name="Larue G.E."/>
            <person name="Fisher S."/>
            <person name="Freeman R.M."/>
            <person name="Gunawardena J."/>
            <person name="Chu W."/>
            <person name="Stover N.A."/>
            <person name="Gregory B.D."/>
            <person name="Nowacki M."/>
            <person name="Derisi J."/>
            <person name="Roy S.W."/>
            <person name="Marshall W.F."/>
            <person name="Sood P."/>
        </authorList>
    </citation>
    <scope>NUCLEOTIDE SEQUENCE [LARGE SCALE GENOMIC DNA]</scope>
    <source>
        <strain evidence="5">WM001</strain>
    </source>
</reference>
<protein>
    <recommendedName>
        <fullName evidence="7">Cilia- and flagella-associated protein 61 N-terminal domain-containing protein</fullName>
    </recommendedName>
</protein>
<evidence type="ECO:0000259" key="4">
    <source>
        <dbReference type="Pfam" id="PF23150"/>
    </source>
</evidence>
<organism evidence="5 6">
    <name type="scientific">Stentor coeruleus</name>
    <dbReference type="NCBI Taxonomy" id="5963"/>
    <lineage>
        <taxon>Eukaryota</taxon>
        <taxon>Sar</taxon>
        <taxon>Alveolata</taxon>
        <taxon>Ciliophora</taxon>
        <taxon>Postciliodesmatophora</taxon>
        <taxon>Heterotrichea</taxon>
        <taxon>Heterotrichida</taxon>
        <taxon>Stentoridae</taxon>
        <taxon>Stentor</taxon>
    </lineage>
</organism>
<dbReference type="Pfam" id="PF16092">
    <property type="entry name" value="CFAP61_N"/>
    <property type="match status" value="1"/>
</dbReference>
<feature type="compositionally biased region" description="Basic and acidic residues" evidence="1">
    <location>
        <begin position="671"/>
        <end position="684"/>
    </location>
</feature>
<feature type="region of interest" description="Disordered" evidence="1">
    <location>
        <begin position="443"/>
        <end position="472"/>
    </location>
</feature>
<dbReference type="InterPro" id="IPR032151">
    <property type="entry name" value="CFAP61_N"/>
</dbReference>
<feature type="domain" description="Cilia- and flagella-associated protein 61 N-terminal" evidence="3">
    <location>
        <begin position="9"/>
        <end position="284"/>
    </location>
</feature>
<evidence type="ECO:0000313" key="5">
    <source>
        <dbReference type="EMBL" id="OMJ86743.1"/>
    </source>
</evidence>
<feature type="domain" description="FAD/NAD(P)-binding" evidence="2">
    <location>
        <begin position="1258"/>
        <end position="1359"/>
    </location>
</feature>
<dbReference type="InterPro" id="IPR036188">
    <property type="entry name" value="FAD/NAD-bd_sf"/>
</dbReference>
<dbReference type="OrthoDB" id="441013at2759"/>
<gene>
    <name evidence="5" type="ORF">SteCoe_11679</name>
</gene>
<feature type="domain" description="CFAP61 dimerisation" evidence="4">
    <location>
        <begin position="1415"/>
        <end position="1537"/>
    </location>
</feature>
<proteinExistence type="predicted"/>
<feature type="region of interest" description="Disordered" evidence="1">
    <location>
        <begin position="976"/>
        <end position="996"/>
    </location>
</feature>
<feature type="region of interest" description="Disordered" evidence="1">
    <location>
        <begin position="671"/>
        <end position="699"/>
    </location>
</feature>
<accession>A0A1R2CCM0</accession>
<evidence type="ECO:0008006" key="7">
    <source>
        <dbReference type="Google" id="ProtNLM"/>
    </source>
</evidence>
<feature type="region of interest" description="Disordered" evidence="1">
    <location>
        <begin position="571"/>
        <end position="604"/>
    </location>
</feature>
<feature type="compositionally biased region" description="Polar residues" evidence="1">
    <location>
        <begin position="983"/>
        <end position="996"/>
    </location>
</feature>
<evidence type="ECO:0000259" key="3">
    <source>
        <dbReference type="Pfam" id="PF16092"/>
    </source>
</evidence>
<name>A0A1R2CCM0_9CILI</name>
<evidence type="ECO:0000256" key="1">
    <source>
        <dbReference type="SAM" id="MobiDB-lite"/>
    </source>
</evidence>